<dbReference type="PANTHER" id="PTHR43370">
    <property type="entry name" value="SUGAR ABC TRANSPORTER INTEGRAL MEMBRANE PROTEIN-RELATED"/>
    <property type="match status" value="1"/>
</dbReference>
<keyword evidence="5 6" id="KW-0472">Membrane</keyword>
<evidence type="ECO:0000256" key="6">
    <source>
        <dbReference type="SAM" id="Phobius"/>
    </source>
</evidence>
<keyword evidence="2" id="KW-1003">Cell membrane</keyword>
<evidence type="ECO:0000256" key="5">
    <source>
        <dbReference type="ARBA" id="ARBA00023136"/>
    </source>
</evidence>
<dbReference type="PANTHER" id="PTHR43370:SF1">
    <property type="entry name" value="GUANOSINE ABC TRANSPORTER PERMEASE PROTEIN NUPQ"/>
    <property type="match status" value="1"/>
</dbReference>
<feature type="transmembrane region" description="Helical" evidence="6">
    <location>
        <begin position="60"/>
        <end position="79"/>
    </location>
</feature>
<keyword evidence="8" id="KW-1185">Reference proteome</keyword>
<keyword evidence="3 6" id="KW-0812">Transmembrane</keyword>
<dbReference type="RefSeq" id="WP_344755291.1">
    <property type="nucleotide sequence ID" value="NZ_BAABAE010000003.1"/>
</dbReference>
<evidence type="ECO:0000256" key="1">
    <source>
        <dbReference type="ARBA" id="ARBA00004651"/>
    </source>
</evidence>
<sequence>MWQFLETSLQDATPIALAALAGTFAARCGIFHLGLEGLMCVGAFTSVAVTIGTGNVLTGLTFAAIVCAMLSVLFWAITVKLKADPIIAGLALTTLGLGASTFAQETIFSTRGTITAPEGLWQPFAGTGFPMPTLSIIVIVTPLIILASWIVLRRSQFGFSISAIGEFPYAARSAGINIDRTRLTALVIGGVLCALAGAQLALGGLTSFSSDMTAGRGFIAFSAVVLGGSHPLGAAAASLFFGAANTLGIQAQLAKWPVPLELVLMLPYILTIVAVALTGVLLRKGAVAQSAFGELRS</sequence>
<evidence type="ECO:0000256" key="2">
    <source>
        <dbReference type="ARBA" id="ARBA00022475"/>
    </source>
</evidence>
<dbReference type="Proteomes" id="UP001501004">
    <property type="component" value="Unassembled WGS sequence"/>
</dbReference>
<proteinExistence type="predicted"/>
<organism evidence="7 8">
    <name type="scientific">Leifsonella bigeumensis</name>
    <dbReference type="NCBI Taxonomy" id="433643"/>
    <lineage>
        <taxon>Bacteria</taxon>
        <taxon>Bacillati</taxon>
        <taxon>Actinomycetota</taxon>
        <taxon>Actinomycetes</taxon>
        <taxon>Micrococcales</taxon>
        <taxon>Microbacteriaceae</taxon>
        <taxon>Leifsonella</taxon>
    </lineage>
</organism>
<feature type="transmembrane region" description="Helical" evidence="6">
    <location>
        <begin position="37"/>
        <end position="54"/>
    </location>
</feature>
<keyword evidence="4 6" id="KW-1133">Transmembrane helix</keyword>
<feature type="transmembrane region" description="Helical" evidence="6">
    <location>
        <begin position="262"/>
        <end position="282"/>
    </location>
</feature>
<evidence type="ECO:0000313" key="8">
    <source>
        <dbReference type="Proteomes" id="UP001501004"/>
    </source>
</evidence>
<comment type="caution">
    <text evidence="7">The sequence shown here is derived from an EMBL/GenBank/DDBJ whole genome shotgun (WGS) entry which is preliminary data.</text>
</comment>
<dbReference type="EMBL" id="BAABAE010000003">
    <property type="protein sequence ID" value="GAA3740250.1"/>
    <property type="molecule type" value="Genomic_DNA"/>
</dbReference>
<comment type="subcellular location">
    <subcellularLocation>
        <location evidence="1">Cell membrane</location>
        <topology evidence="1">Multi-pass membrane protein</topology>
    </subcellularLocation>
</comment>
<dbReference type="CDD" id="cd06580">
    <property type="entry name" value="TM_PBP1_transp_TpRbsC_like"/>
    <property type="match status" value="1"/>
</dbReference>
<evidence type="ECO:0000256" key="3">
    <source>
        <dbReference type="ARBA" id="ARBA00022692"/>
    </source>
</evidence>
<protein>
    <submittedName>
        <fullName evidence="7">ABC transporter permease</fullName>
    </submittedName>
</protein>
<dbReference type="Pfam" id="PF02653">
    <property type="entry name" value="BPD_transp_2"/>
    <property type="match status" value="1"/>
</dbReference>
<accession>A0ABP7FNH4</accession>
<feature type="transmembrane region" description="Helical" evidence="6">
    <location>
        <begin position="86"/>
        <end position="103"/>
    </location>
</feature>
<reference evidence="8" key="1">
    <citation type="journal article" date="2019" name="Int. J. Syst. Evol. Microbiol.">
        <title>The Global Catalogue of Microorganisms (GCM) 10K type strain sequencing project: providing services to taxonomists for standard genome sequencing and annotation.</title>
        <authorList>
            <consortium name="The Broad Institute Genomics Platform"/>
            <consortium name="The Broad Institute Genome Sequencing Center for Infectious Disease"/>
            <person name="Wu L."/>
            <person name="Ma J."/>
        </authorList>
    </citation>
    <scope>NUCLEOTIDE SEQUENCE [LARGE SCALE GENOMIC DNA]</scope>
    <source>
        <strain evidence="8">JCM 16949</strain>
    </source>
</reference>
<feature type="transmembrane region" description="Helical" evidence="6">
    <location>
        <begin position="129"/>
        <end position="152"/>
    </location>
</feature>
<evidence type="ECO:0000313" key="7">
    <source>
        <dbReference type="EMBL" id="GAA3740250.1"/>
    </source>
</evidence>
<dbReference type="InterPro" id="IPR001851">
    <property type="entry name" value="ABC_transp_permease"/>
</dbReference>
<name>A0ABP7FNH4_9MICO</name>
<feature type="transmembrane region" description="Helical" evidence="6">
    <location>
        <begin position="183"/>
        <end position="206"/>
    </location>
</feature>
<feature type="transmembrane region" description="Helical" evidence="6">
    <location>
        <begin position="218"/>
        <end position="241"/>
    </location>
</feature>
<gene>
    <name evidence="7" type="ORF">GCM10022239_14880</name>
</gene>
<evidence type="ECO:0000256" key="4">
    <source>
        <dbReference type="ARBA" id="ARBA00022989"/>
    </source>
</evidence>